<reference evidence="5" key="4">
    <citation type="submission" date="2019-12" db="UniProtKB">
        <authorList>
            <consortium name="WormBaseParasite"/>
        </authorList>
    </citation>
    <scope>IDENTIFICATION</scope>
</reference>
<dbReference type="WBParaSite" id="Bm8249.1">
    <property type="protein sequence ID" value="Bm8249.1"/>
    <property type="gene ID" value="WBGene00228510"/>
</dbReference>
<evidence type="ECO:0000313" key="1">
    <source>
        <dbReference type="EMBL" id="CDP91218.1"/>
    </source>
</evidence>
<organism evidence="4 5">
    <name type="scientific">Brugia malayi</name>
    <name type="common">Filarial nematode worm</name>
    <dbReference type="NCBI Taxonomy" id="6279"/>
    <lineage>
        <taxon>Eukaryota</taxon>
        <taxon>Metazoa</taxon>
        <taxon>Ecdysozoa</taxon>
        <taxon>Nematoda</taxon>
        <taxon>Chromadorea</taxon>
        <taxon>Rhabditida</taxon>
        <taxon>Spirurina</taxon>
        <taxon>Spiruromorpha</taxon>
        <taxon>Filarioidea</taxon>
        <taxon>Onchocercidae</taxon>
        <taxon>Brugia</taxon>
    </lineage>
</organism>
<sequence length="75" mass="8284">MLGRVRVGLGTMTDICNVSRSTSRTECEDGEKIGANPKGWKGDDCMVVGRLWKGGGERHVAQWMGLEDRSVEGWM</sequence>
<keyword evidence="4" id="KW-1185">Reference proteome</keyword>
<dbReference type="EMBL" id="LN855733">
    <property type="protein sequence ID" value="CDP91218.1"/>
    <property type="molecule type" value="Genomic_DNA"/>
</dbReference>
<reference evidence="1 4" key="1">
    <citation type="journal article" date="2007" name="Science">
        <title>Draft genome of the filarial nematode parasite Brugia malayi.</title>
        <authorList>
            <person name="Ghedin E."/>
            <person name="Wang S."/>
            <person name="Spiro D."/>
            <person name="Caler E."/>
            <person name="Zhao Q."/>
            <person name="Crabtree J."/>
            <person name="Allen J.E."/>
            <person name="Delcher A.L."/>
            <person name="Guiliano D.B."/>
            <person name="Miranda-Saavedra D."/>
            <person name="Angiuoli S.V."/>
            <person name="Creasy T."/>
            <person name="Amedeo P."/>
            <person name="Haas B."/>
            <person name="El-Sayed N.M."/>
            <person name="Wortman J.R."/>
            <person name="Feldblyum T."/>
            <person name="Tallon L."/>
            <person name="Schatz M."/>
            <person name="Shumway M."/>
            <person name="Koo H."/>
            <person name="Salzberg S.L."/>
            <person name="Schobel S."/>
            <person name="Pertea M."/>
            <person name="Pop M."/>
            <person name="White O."/>
            <person name="Barton G.J."/>
            <person name="Carlow C.K."/>
            <person name="Crawford M.J."/>
            <person name="Daub J."/>
            <person name="Dimmic M.W."/>
            <person name="Estes C.F."/>
            <person name="Foster J.M."/>
            <person name="Ganatra M."/>
            <person name="Gregory W.F."/>
            <person name="Johnson N.M."/>
            <person name="Jin J."/>
            <person name="Komuniecki R."/>
            <person name="Korf I."/>
            <person name="Kumar S."/>
            <person name="Laney S."/>
            <person name="Li B.W."/>
            <person name="Li W."/>
            <person name="Lindblom T.H."/>
            <person name="Lustigman S."/>
            <person name="Ma D."/>
            <person name="Maina C.V."/>
            <person name="Martin D.M."/>
            <person name="McCarter J.P."/>
            <person name="McReynolds L."/>
            <person name="Mitreva M."/>
            <person name="Nutman T.B."/>
            <person name="Parkinson J."/>
            <person name="Peregrin-Alvarez J.M."/>
            <person name="Poole C."/>
            <person name="Ren Q."/>
            <person name="Saunders L."/>
            <person name="Sluder A.E."/>
            <person name="Smith K."/>
            <person name="Stanke M."/>
            <person name="Unnasch T.R."/>
            <person name="Ware J."/>
            <person name="Wei A.D."/>
            <person name="Weil G."/>
            <person name="Williams D.J."/>
            <person name="Zhang Y."/>
            <person name="Williams S.A."/>
            <person name="Fraser-Liggett C."/>
            <person name="Slatko B."/>
            <person name="Blaxter M.L."/>
            <person name="Scott A.L."/>
        </authorList>
    </citation>
    <scope>NUCLEOTIDE SEQUENCE</scope>
    <source>
        <strain evidence="1 4">FR3</strain>
    </source>
</reference>
<accession>A0A1P6CD48</accession>
<name>A0A1P6CD48_BRUMA</name>
<dbReference type="EMBL" id="CAAKNF010000193">
    <property type="protein sequence ID" value="VIO93210.1"/>
    <property type="molecule type" value="Genomic_DNA"/>
</dbReference>
<proteinExistence type="predicted"/>
<dbReference type="EMBL" id="LN856988">
    <property type="protein sequence ID" value="CDP97717.1"/>
    <property type="molecule type" value="Genomic_DNA"/>
</dbReference>
<dbReference type="Proteomes" id="UP000006672">
    <property type="component" value="Unassembled WGS sequence"/>
</dbReference>
<dbReference type="WormBase" id="Bm8249">
    <property type="protein sequence ID" value="BM12581"/>
    <property type="gene ID" value="WBGene00228510"/>
</dbReference>
<evidence type="ECO:0000313" key="3">
    <source>
        <dbReference type="EMBL" id="VIO93210.1"/>
    </source>
</evidence>
<evidence type="ECO:0000313" key="4">
    <source>
        <dbReference type="Proteomes" id="UP000006672"/>
    </source>
</evidence>
<protein>
    <submittedName>
        <fullName evidence="2 5">Bm10350</fullName>
    </submittedName>
    <submittedName>
        <fullName evidence="1">Bm8249</fullName>
    </submittedName>
</protein>
<reference evidence="3" key="3">
    <citation type="submission" date="2019-04" db="EMBL/GenBank/DDBJ databases">
        <authorList>
            <person name="Howe K."/>
            <person name="Paulini M."/>
            <person name="Williams G."/>
        </authorList>
    </citation>
    <scope>NUCLEOTIDE SEQUENCE [LARGE SCALE GENOMIC DNA]</scope>
    <source>
        <strain evidence="3">FR3</strain>
    </source>
</reference>
<evidence type="ECO:0000313" key="2">
    <source>
        <dbReference type="EMBL" id="CDP97717.1"/>
    </source>
</evidence>
<reference evidence="1" key="2">
    <citation type="submission" date="2012-12" db="EMBL/GenBank/DDBJ databases">
        <authorList>
            <consortium name="WormBase Consortium"/>
            <person name="Ghedin E."/>
            <person name="Paulini M."/>
        </authorList>
    </citation>
    <scope>NUCLEOTIDE SEQUENCE</scope>
    <source>
        <strain evidence="1">FR3</strain>
    </source>
</reference>
<dbReference type="OrthoDB" id="10386121at2759"/>
<accession>A0A4E9F8S8</accession>
<gene>
    <name evidence="2" type="primary">Bm10350</name>
    <name evidence="1 5 6" type="ORF">Bm8249</name>
    <name evidence="2" type="ORF">BM_Bm10350</name>
    <name evidence="3" type="ORF">BM_BM8249</name>
    <name evidence="1" type="ORF">BM_Bm8249</name>
</gene>
<dbReference type="AlphaFoldDB" id="A0A1P6CD48"/>
<evidence type="ECO:0000313" key="5">
    <source>
        <dbReference type="WBParaSite" id="Bm8249.1"/>
    </source>
</evidence>
<evidence type="ECO:0000313" key="6">
    <source>
        <dbReference type="WormBase" id="Bm8249"/>
    </source>
</evidence>